<evidence type="ECO:0000313" key="7">
    <source>
        <dbReference type="Proteomes" id="UP000824165"/>
    </source>
</evidence>
<sequence>MKITRLNNYFTDENTYLLTENGTGAVIDPGYKTEGILRAASDAGVTIKYVLLTHCHYDHMEFLEELREKTGAKLICGAQCSENIGNPDINLTLGGLGRAVSAKPAEIILSDGGEFDMDGMKIKCILTPGHTSCGVCYLAGGHVFTGDTLFLRNCGRWDLPTGNEEQLYKSIREKLYTLPDDTAVHPGHGNPSTIGYEKKFNMFVKA</sequence>
<dbReference type="SUPFAM" id="SSF56281">
    <property type="entry name" value="Metallo-hydrolase/oxidoreductase"/>
    <property type="match status" value="1"/>
</dbReference>
<keyword evidence="2" id="KW-0479">Metal-binding</keyword>
<protein>
    <submittedName>
        <fullName evidence="6">MBL fold metallo-hydrolase</fullName>
    </submittedName>
</protein>
<dbReference type="PANTHER" id="PTHR46233:SF3">
    <property type="entry name" value="HYDROXYACYLGLUTATHIONE HYDROLASE GLOC"/>
    <property type="match status" value="1"/>
</dbReference>
<comment type="caution">
    <text evidence="6">The sequence shown here is derived from an EMBL/GenBank/DDBJ whole genome shotgun (WGS) entry which is preliminary data.</text>
</comment>
<evidence type="ECO:0000256" key="1">
    <source>
        <dbReference type="ARBA" id="ARBA00001947"/>
    </source>
</evidence>
<dbReference type="InterPro" id="IPR001279">
    <property type="entry name" value="Metallo-B-lactamas"/>
</dbReference>
<evidence type="ECO:0000256" key="4">
    <source>
        <dbReference type="ARBA" id="ARBA00022833"/>
    </source>
</evidence>
<dbReference type="InterPro" id="IPR051453">
    <property type="entry name" value="MBL_Glyoxalase_II"/>
</dbReference>
<dbReference type="PANTHER" id="PTHR46233">
    <property type="entry name" value="HYDROXYACYLGLUTATHIONE HYDROLASE GLOC"/>
    <property type="match status" value="1"/>
</dbReference>
<dbReference type="InterPro" id="IPR036866">
    <property type="entry name" value="RibonucZ/Hydroxyglut_hydro"/>
</dbReference>
<evidence type="ECO:0000256" key="2">
    <source>
        <dbReference type="ARBA" id="ARBA00022723"/>
    </source>
</evidence>
<dbReference type="GO" id="GO:0046872">
    <property type="term" value="F:metal ion binding"/>
    <property type="evidence" value="ECO:0007669"/>
    <property type="project" value="UniProtKB-KW"/>
</dbReference>
<feature type="domain" description="Metallo-beta-lactamase" evidence="5">
    <location>
        <begin position="12"/>
        <end position="188"/>
    </location>
</feature>
<dbReference type="Pfam" id="PF00753">
    <property type="entry name" value="Lactamase_B"/>
    <property type="match status" value="1"/>
</dbReference>
<dbReference type="Proteomes" id="UP000824165">
    <property type="component" value="Unassembled WGS sequence"/>
</dbReference>
<evidence type="ECO:0000259" key="5">
    <source>
        <dbReference type="SMART" id="SM00849"/>
    </source>
</evidence>
<reference evidence="6" key="2">
    <citation type="journal article" date="2021" name="PeerJ">
        <title>Extensive microbial diversity within the chicken gut microbiome revealed by metagenomics and culture.</title>
        <authorList>
            <person name="Gilroy R."/>
            <person name="Ravi A."/>
            <person name="Getino M."/>
            <person name="Pursley I."/>
            <person name="Horton D.L."/>
            <person name="Alikhan N.F."/>
            <person name="Baker D."/>
            <person name="Gharbi K."/>
            <person name="Hall N."/>
            <person name="Watson M."/>
            <person name="Adriaenssens E.M."/>
            <person name="Foster-Nyarko E."/>
            <person name="Jarju S."/>
            <person name="Secka A."/>
            <person name="Antonio M."/>
            <person name="Oren A."/>
            <person name="Chaudhuri R.R."/>
            <person name="La Ragione R."/>
            <person name="Hildebrand F."/>
            <person name="Pallen M.J."/>
        </authorList>
    </citation>
    <scope>NUCLEOTIDE SEQUENCE</scope>
    <source>
        <strain evidence="6">CHK181-108</strain>
    </source>
</reference>
<gene>
    <name evidence="6" type="ORF">IAA60_03640</name>
</gene>
<comment type="cofactor">
    <cofactor evidence="1">
        <name>Zn(2+)</name>
        <dbReference type="ChEBI" id="CHEBI:29105"/>
    </cofactor>
</comment>
<evidence type="ECO:0000313" key="6">
    <source>
        <dbReference type="EMBL" id="HIT84983.1"/>
    </source>
</evidence>
<dbReference type="AlphaFoldDB" id="A0A9D1H2A7"/>
<dbReference type="EMBL" id="DVLU01000030">
    <property type="protein sequence ID" value="HIT84983.1"/>
    <property type="molecule type" value="Genomic_DNA"/>
</dbReference>
<dbReference type="CDD" id="cd06262">
    <property type="entry name" value="metallo-hydrolase-like_MBL-fold"/>
    <property type="match status" value="1"/>
</dbReference>
<name>A0A9D1H2A7_9FIRM</name>
<dbReference type="SMART" id="SM00849">
    <property type="entry name" value="Lactamase_B"/>
    <property type="match status" value="1"/>
</dbReference>
<dbReference type="Gene3D" id="3.60.15.10">
    <property type="entry name" value="Ribonuclease Z/Hydroxyacylglutathione hydrolase-like"/>
    <property type="match status" value="1"/>
</dbReference>
<keyword evidence="4" id="KW-0862">Zinc</keyword>
<evidence type="ECO:0000256" key="3">
    <source>
        <dbReference type="ARBA" id="ARBA00022801"/>
    </source>
</evidence>
<dbReference type="GO" id="GO:0016787">
    <property type="term" value="F:hydrolase activity"/>
    <property type="evidence" value="ECO:0007669"/>
    <property type="project" value="UniProtKB-KW"/>
</dbReference>
<reference evidence="6" key="1">
    <citation type="submission" date="2020-10" db="EMBL/GenBank/DDBJ databases">
        <authorList>
            <person name="Gilroy R."/>
        </authorList>
    </citation>
    <scope>NUCLEOTIDE SEQUENCE</scope>
    <source>
        <strain evidence="6">CHK181-108</strain>
    </source>
</reference>
<organism evidence="6 7">
    <name type="scientific">Candidatus Ornithomonoglobus intestinigallinarum</name>
    <dbReference type="NCBI Taxonomy" id="2840894"/>
    <lineage>
        <taxon>Bacteria</taxon>
        <taxon>Bacillati</taxon>
        <taxon>Bacillota</taxon>
        <taxon>Clostridia</taxon>
        <taxon>Candidatus Ornithomonoglobus</taxon>
    </lineage>
</organism>
<keyword evidence="3" id="KW-0378">Hydrolase</keyword>
<accession>A0A9D1H2A7</accession>
<proteinExistence type="predicted"/>